<evidence type="ECO:0000256" key="4">
    <source>
        <dbReference type="ARBA" id="ARBA00022596"/>
    </source>
</evidence>
<dbReference type="InterPro" id="IPR035906">
    <property type="entry name" value="MetI-like_sf"/>
</dbReference>
<dbReference type="GO" id="GO:0015675">
    <property type="term" value="P:nickel cation transport"/>
    <property type="evidence" value="ECO:0007669"/>
    <property type="project" value="UniProtKB-KW"/>
</dbReference>
<keyword evidence="2 10" id="KW-0813">Transport</keyword>
<keyword evidence="5 10" id="KW-0812">Transmembrane</keyword>
<gene>
    <name evidence="12" type="ORF">BU072_02420</name>
</gene>
<dbReference type="CDD" id="cd06261">
    <property type="entry name" value="TM_PBP2"/>
    <property type="match status" value="1"/>
</dbReference>
<reference evidence="12 13" key="1">
    <citation type="journal article" date="2016" name="Front. Microbiol.">
        <title>Comprehensive Phylogenetic Analysis of Bovine Non-aureus Staphylococci Species Based on Whole-Genome Sequencing.</title>
        <authorList>
            <person name="Naushad S."/>
            <person name="Barkema H.W."/>
            <person name="Luby C."/>
            <person name="Condas L.A."/>
            <person name="Nobrega D.B."/>
            <person name="Carson D.A."/>
            <person name="De Buck J."/>
        </authorList>
    </citation>
    <scope>NUCLEOTIDE SEQUENCE [LARGE SCALE GENOMIC DNA]</scope>
    <source>
        <strain evidence="12 13">SNUC 2204</strain>
    </source>
</reference>
<evidence type="ECO:0000256" key="3">
    <source>
        <dbReference type="ARBA" id="ARBA00022475"/>
    </source>
</evidence>
<protein>
    <submittedName>
        <fullName evidence="12">Amino acid ABC transporter permease</fullName>
    </submittedName>
</protein>
<feature type="transmembrane region" description="Helical" evidence="10">
    <location>
        <begin position="90"/>
        <end position="108"/>
    </location>
</feature>
<dbReference type="Pfam" id="PF00528">
    <property type="entry name" value="BPD_transp_1"/>
    <property type="match status" value="1"/>
</dbReference>
<evidence type="ECO:0000313" key="13">
    <source>
        <dbReference type="Proteomes" id="UP000241209"/>
    </source>
</evidence>
<dbReference type="Gene3D" id="1.10.3720.10">
    <property type="entry name" value="MetI-like"/>
    <property type="match status" value="1"/>
</dbReference>
<dbReference type="NCBIfam" id="TIGR01726">
    <property type="entry name" value="HEQRo_perm_3TM"/>
    <property type="match status" value="1"/>
</dbReference>
<keyword evidence="9 10" id="KW-0472">Membrane</keyword>
<evidence type="ECO:0000313" key="12">
    <source>
        <dbReference type="EMBL" id="PTI30567.1"/>
    </source>
</evidence>
<keyword evidence="6" id="KW-0029">Amino-acid transport</keyword>
<evidence type="ECO:0000256" key="5">
    <source>
        <dbReference type="ARBA" id="ARBA00022692"/>
    </source>
</evidence>
<comment type="caution">
    <text evidence="12">The sequence shown here is derived from an EMBL/GenBank/DDBJ whole genome shotgun (WGS) entry which is preliminary data.</text>
</comment>
<name>A0A2T4PVT9_9STAP</name>
<evidence type="ECO:0000256" key="8">
    <source>
        <dbReference type="ARBA" id="ARBA00023112"/>
    </source>
</evidence>
<feature type="transmembrane region" description="Helical" evidence="10">
    <location>
        <begin position="20"/>
        <end position="43"/>
    </location>
</feature>
<dbReference type="RefSeq" id="WP_107556665.1">
    <property type="nucleotide sequence ID" value="NZ_PZFK01000004.1"/>
</dbReference>
<dbReference type="InterPro" id="IPR010065">
    <property type="entry name" value="AA_ABC_transptr_permease_3TM"/>
</dbReference>
<comment type="similarity">
    <text evidence="10">Belongs to the binding-protein-dependent transport system permease family.</text>
</comment>
<feature type="domain" description="ABC transmembrane type-1" evidence="11">
    <location>
        <begin position="17"/>
        <end position="214"/>
    </location>
</feature>
<dbReference type="SUPFAM" id="SSF161098">
    <property type="entry name" value="MetI-like"/>
    <property type="match status" value="1"/>
</dbReference>
<organism evidence="12 13">
    <name type="scientific">Mammaliicoccus vitulinus</name>
    <dbReference type="NCBI Taxonomy" id="71237"/>
    <lineage>
        <taxon>Bacteria</taxon>
        <taxon>Bacillati</taxon>
        <taxon>Bacillota</taxon>
        <taxon>Bacilli</taxon>
        <taxon>Bacillales</taxon>
        <taxon>Staphylococcaceae</taxon>
        <taxon>Mammaliicoccus</taxon>
    </lineage>
</organism>
<evidence type="ECO:0000256" key="7">
    <source>
        <dbReference type="ARBA" id="ARBA00022989"/>
    </source>
</evidence>
<keyword evidence="7 10" id="KW-1133">Transmembrane helix</keyword>
<dbReference type="STRING" id="1167632.GCA_000286335_02293"/>
<comment type="subcellular location">
    <subcellularLocation>
        <location evidence="1 10">Cell membrane</location>
        <topology evidence="1 10">Multi-pass membrane protein</topology>
    </subcellularLocation>
</comment>
<dbReference type="PANTHER" id="PTHR30614">
    <property type="entry name" value="MEMBRANE COMPONENT OF AMINO ACID ABC TRANSPORTER"/>
    <property type="match status" value="1"/>
</dbReference>
<dbReference type="EMBL" id="PZFK01000004">
    <property type="protein sequence ID" value="PTI30567.1"/>
    <property type="molecule type" value="Genomic_DNA"/>
</dbReference>
<dbReference type="GO" id="GO:0006865">
    <property type="term" value="P:amino acid transport"/>
    <property type="evidence" value="ECO:0007669"/>
    <property type="project" value="UniProtKB-KW"/>
</dbReference>
<dbReference type="InterPro" id="IPR000515">
    <property type="entry name" value="MetI-like"/>
</dbReference>
<evidence type="ECO:0000259" key="11">
    <source>
        <dbReference type="PROSITE" id="PS50928"/>
    </source>
</evidence>
<dbReference type="PROSITE" id="PS50928">
    <property type="entry name" value="ABC_TM1"/>
    <property type="match status" value="1"/>
</dbReference>
<keyword evidence="3" id="KW-1003">Cell membrane</keyword>
<evidence type="ECO:0000256" key="9">
    <source>
        <dbReference type="ARBA" id="ARBA00023136"/>
    </source>
</evidence>
<proteinExistence type="inferred from homology"/>
<evidence type="ECO:0000256" key="6">
    <source>
        <dbReference type="ARBA" id="ARBA00022970"/>
    </source>
</evidence>
<evidence type="ECO:0000256" key="1">
    <source>
        <dbReference type="ARBA" id="ARBA00004651"/>
    </source>
</evidence>
<accession>A0A2T4PVT9</accession>
<feature type="transmembrane region" description="Helical" evidence="10">
    <location>
        <begin position="196"/>
        <end position="217"/>
    </location>
</feature>
<dbReference type="InterPro" id="IPR043429">
    <property type="entry name" value="ArtM/GltK/GlnP/TcyL/YhdX-like"/>
</dbReference>
<dbReference type="PANTHER" id="PTHR30614:SF0">
    <property type="entry name" value="L-CYSTINE TRANSPORT SYSTEM PERMEASE PROTEIN TCYL"/>
    <property type="match status" value="1"/>
</dbReference>
<keyword evidence="8" id="KW-0921">Nickel transport</keyword>
<keyword evidence="8" id="KW-0406">Ion transport</keyword>
<dbReference type="GO" id="GO:0043190">
    <property type="term" value="C:ATP-binding cassette (ABC) transporter complex"/>
    <property type="evidence" value="ECO:0007669"/>
    <property type="project" value="InterPro"/>
</dbReference>
<keyword evidence="4" id="KW-0533">Nickel</keyword>
<sequence length="231" mass="26421">MGTTTWPDLFMQILDKLPITLFITIISLLLALVLGLILAVIRIKEVPILSQFVKLYVSFVRSTPLILQLFLVYFALPIILQWVYIDINHFSRLFFVILTFTLHTGSYLSEVMRAGYNSVDKGQIEAGKTVDLSDRVILTRIIIPQGFRNSLPNIGNQVIELIKDTSLAFTIGLIDMMGQVNLIIGNNYGLGMFPVYVTICMIYWIICIIVEFTVMLLEKKYNIPYQTEQMR</sequence>
<dbReference type="GO" id="GO:0022857">
    <property type="term" value="F:transmembrane transporter activity"/>
    <property type="evidence" value="ECO:0007669"/>
    <property type="project" value="InterPro"/>
</dbReference>
<dbReference type="AlphaFoldDB" id="A0A2T4PVT9"/>
<evidence type="ECO:0000256" key="2">
    <source>
        <dbReference type="ARBA" id="ARBA00022448"/>
    </source>
</evidence>
<evidence type="ECO:0000256" key="10">
    <source>
        <dbReference type="RuleBase" id="RU363032"/>
    </source>
</evidence>
<feature type="transmembrane region" description="Helical" evidence="10">
    <location>
        <begin position="64"/>
        <end position="84"/>
    </location>
</feature>
<dbReference type="Proteomes" id="UP000241209">
    <property type="component" value="Unassembled WGS sequence"/>
</dbReference>